<dbReference type="EMBL" id="JARKIE010000054">
    <property type="protein sequence ID" value="KAJ7692097.1"/>
    <property type="molecule type" value="Genomic_DNA"/>
</dbReference>
<gene>
    <name evidence="2" type="ORF">B0H17DRAFT_1133358</name>
</gene>
<proteinExistence type="predicted"/>
<protein>
    <submittedName>
        <fullName evidence="2">Uncharacterized protein</fullName>
    </submittedName>
</protein>
<evidence type="ECO:0000313" key="2">
    <source>
        <dbReference type="EMBL" id="KAJ7692097.1"/>
    </source>
</evidence>
<evidence type="ECO:0000313" key="3">
    <source>
        <dbReference type="Proteomes" id="UP001221757"/>
    </source>
</evidence>
<dbReference type="AlphaFoldDB" id="A0AAD7DK54"/>
<comment type="caution">
    <text evidence="2">The sequence shown here is derived from an EMBL/GenBank/DDBJ whole genome shotgun (WGS) entry which is preliminary data.</text>
</comment>
<sequence>MSAPKFNSQQFPEGFRRQMEFVGQEVPTADDVSELLELLGAPPGPDAELSGDMFENLLIMLGQHIEFIGLPPQPGDVDDTHFTAIPQDAHGLSLRFFPGRTTIPSLGCCFMDLYDPAADEPVPKPVGYTFYHHHQLPGDIEPGGRLHSMEEAFGAASEEGVEKFPVTAGDICELRRPGREPFIFMVPSFSVRYKVGFRYFQFDLLYFRLISILELDMTFDHVSYRRCGWCMPANSPESENRACFVTGTYVVENDKSFKDIVIKVSIASTQTRSTGTSSADPAQFPPRHTDSGLAWALNASHRERSFLGGVRGWFESSASELRGSAPAEMPDTNDPSREMTCGGVGYFHRTDTSPRVFDKFVQDLTGWDVVGGEICVDVEGLFIVLGSVVERSLQTERPLVAGAGLKASAYARTDQARSKTNFHCIESGFWRAVYGDESTRTVSRPGETKIRRAAETVRLKMRRYTEDFLFSGDLNFIATSLARKAANAVPESGEKNGQPEYDGMERK</sequence>
<feature type="region of interest" description="Disordered" evidence="1">
    <location>
        <begin position="486"/>
        <end position="507"/>
    </location>
</feature>
<evidence type="ECO:0000256" key="1">
    <source>
        <dbReference type="SAM" id="MobiDB-lite"/>
    </source>
</evidence>
<dbReference type="Proteomes" id="UP001221757">
    <property type="component" value="Unassembled WGS sequence"/>
</dbReference>
<name>A0AAD7DK54_MYCRO</name>
<organism evidence="2 3">
    <name type="scientific">Mycena rosella</name>
    <name type="common">Pink bonnet</name>
    <name type="synonym">Agaricus rosellus</name>
    <dbReference type="NCBI Taxonomy" id="1033263"/>
    <lineage>
        <taxon>Eukaryota</taxon>
        <taxon>Fungi</taxon>
        <taxon>Dikarya</taxon>
        <taxon>Basidiomycota</taxon>
        <taxon>Agaricomycotina</taxon>
        <taxon>Agaricomycetes</taxon>
        <taxon>Agaricomycetidae</taxon>
        <taxon>Agaricales</taxon>
        <taxon>Marasmiineae</taxon>
        <taxon>Mycenaceae</taxon>
        <taxon>Mycena</taxon>
    </lineage>
</organism>
<accession>A0AAD7DK54</accession>
<reference evidence="2" key="1">
    <citation type="submission" date="2023-03" db="EMBL/GenBank/DDBJ databases">
        <title>Massive genome expansion in bonnet fungi (Mycena s.s.) driven by repeated elements and novel gene families across ecological guilds.</title>
        <authorList>
            <consortium name="Lawrence Berkeley National Laboratory"/>
            <person name="Harder C.B."/>
            <person name="Miyauchi S."/>
            <person name="Viragh M."/>
            <person name="Kuo A."/>
            <person name="Thoen E."/>
            <person name="Andreopoulos B."/>
            <person name="Lu D."/>
            <person name="Skrede I."/>
            <person name="Drula E."/>
            <person name="Henrissat B."/>
            <person name="Morin E."/>
            <person name="Kohler A."/>
            <person name="Barry K."/>
            <person name="LaButti K."/>
            <person name="Morin E."/>
            <person name="Salamov A."/>
            <person name="Lipzen A."/>
            <person name="Mereny Z."/>
            <person name="Hegedus B."/>
            <person name="Baldrian P."/>
            <person name="Stursova M."/>
            <person name="Weitz H."/>
            <person name="Taylor A."/>
            <person name="Grigoriev I.V."/>
            <person name="Nagy L.G."/>
            <person name="Martin F."/>
            <person name="Kauserud H."/>
        </authorList>
    </citation>
    <scope>NUCLEOTIDE SEQUENCE</scope>
    <source>
        <strain evidence="2">CBHHK067</strain>
    </source>
</reference>
<keyword evidence="3" id="KW-1185">Reference proteome</keyword>